<feature type="transmembrane region" description="Helical" evidence="9">
    <location>
        <begin position="194"/>
        <end position="212"/>
    </location>
</feature>
<evidence type="ECO:0000313" key="12">
    <source>
        <dbReference type="Proteomes" id="UP001139333"/>
    </source>
</evidence>
<dbReference type="GO" id="GO:0015297">
    <property type="term" value="F:antiporter activity"/>
    <property type="evidence" value="ECO:0007669"/>
    <property type="project" value="UniProtKB-KW"/>
</dbReference>
<keyword evidence="4" id="KW-1003">Cell membrane</keyword>
<keyword evidence="7" id="KW-0406">Ion transport</keyword>
<evidence type="ECO:0000256" key="2">
    <source>
        <dbReference type="ARBA" id="ARBA00022448"/>
    </source>
</evidence>
<keyword evidence="2" id="KW-0813">Transport</keyword>
<accession>A0A9X1ZP98</accession>
<feature type="transmembrane region" description="Helical" evidence="9">
    <location>
        <begin position="337"/>
        <end position="356"/>
    </location>
</feature>
<evidence type="ECO:0000256" key="7">
    <source>
        <dbReference type="ARBA" id="ARBA00023065"/>
    </source>
</evidence>
<organism evidence="11 12">
    <name type="scientific">Shewanella gaetbuli</name>
    <dbReference type="NCBI Taxonomy" id="220752"/>
    <lineage>
        <taxon>Bacteria</taxon>
        <taxon>Pseudomonadati</taxon>
        <taxon>Pseudomonadota</taxon>
        <taxon>Gammaproteobacteria</taxon>
        <taxon>Alteromonadales</taxon>
        <taxon>Shewanellaceae</taxon>
        <taxon>Shewanella</taxon>
    </lineage>
</organism>
<evidence type="ECO:0000256" key="1">
    <source>
        <dbReference type="ARBA" id="ARBA00004651"/>
    </source>
</evidence>
<sequence>MYIELAILAAFTLCYSLVAGRFERSMISGPMVFVVVGFVLGPSVLNWIGQGMDGMAIRIFADITLAIVLFCDASNSNLKVLKNHINLPTRMLLYGLPGSIMLGFAVGYLLFPDLTIFEIAALATMLAATDAALGKAVVSSPVVPAKLREGLNIESGLNDGICVPILLVFLALAAGSVAEGEVSELAVHFLVEELGIGLAVGLGVTFIGVKLIKWSHSKGWITDVWSQNIVLSLALSAFALSQELGGSGYIAAFSGGLLFGYLCQEHKHKLLLPTEGIGEIMALLTWFLFGALIIGKAFHEFTWTMLIYALLSLTIIRMLPIFLVLGKKGGNVSSRLFLGWFGPRGLASIVFVIIMLDKDLPGGEFIAMTVMCTVFISLIAHGMSAQPLAKWISKRAD</sequence>
<feature type="transmembrane region" description="Helical" evidence="9">
    <location>
        <begin position="91"/>
        <end position="110"/>
    </location>
</feature>
<protein>
    <submittedName>
        <fullName evidence="11">Cation:proton antiporter</fullName>
    </submittedName>
</protein>
<feature type="transmembrane region" description="Helical" evidence="9">
    <location>
        <begin position="362"/>
        <end position="385"/>
    </location>
</feature>
<feature type="transmembrane region" description="Helical" evidence="9">
    <location>
        <begin position="247"/>
        <end position="264"/>
    </location>
</feature>
<evidence type="ECO:0000256" key="3">
    <source>
        <dbReference type="ARBA" id="ARBA00022449"/>
    </source>
</evidence>
<evidence type="ECO:0000313" key="11">
    <source>
        <dbReference type="EMBL" id="MCL1143595.1"/>
    </source>
</evidence>
<dbReference type="PANTHER" id="PTHR32507">
    <property type="entry name" value="NA(+)/H(+) ANTIPORTER 1"/>
    <property type="match status" value="1"/>
</dbReference>
<proteinExistence type="predicted"/>
<evidence type="ECO:0000256" key="6">
    <source>
        <dbReference type="ARBA" id="ARBA00022989"/>
    </source>
</evidence>
<evidence type="ECO:0000256" key="9">
    <source>
        <dbReference type="SAM" id="Phobius"/>
    </source>
</evidence>
<dbReference type="InterPro" id="IPR038770">
    <property type="entry name" value="Na+/solute_symporter_sf"/>
</dbReference>
<name>A0A9X1ZP98_9GAMM</name>
<evidence type="ECO:0000259" key="10">
    <source>
        <dbReference type="Pfam" id="PF00999"/>
    </source>
</evidence>
<feature type="transmembrane region" description="Helical" evidence="9">
    <location>
        <begin position="301"/>
        <end position="325"/>
    </location>
</feature>
<feature type="transmembrane region" description="Helical" evidence="9">
    <location>
        <begin position="155"/>
        <end position="174"/>
    </location>
</feature>
<comment type="caution">
    <text evidence="11">The sequence shown here is derived from an EMBL/GenBank/DDBJ whole genome shotgun (WGS) entry which is preliminary data.</text>
</comment>
<evidence type="ECO:0000256" key="4">
    <source>
        <dbReference type="ARBA" id="ARBA00022475"/>
    </source>
</evidence>
<gene>
    <name evidence="11" type="ORF">L2672_12940</name>
</gene>
<feature type="transmembrane region" description="Helical" evidence="9">
    <location>
        <begin position="6"/>
        <end position="22"/>
    </location>
</feature>
<dbReference type="GO" id="GO:1902600">
    <property type="term" value="P:proton transmembrane transport"/>
    <property type="evidence" value="ECO:0007669"/>
    <property type="project" value="InterPro"/>
</dbReference>
<feature type="domain" description="Cation/H+ exchanger transmembrane" evidence="10">
    <location>
        <begin position="16"/>
        <end position="391"/>
    </location>
</feature>
<dbReference type="EMBL" id="JAKIKP010000010">
    <property type="protein sequence ID" value="MCL1143595.1"/>
    <property type="molecule type" value="Genomic_DNA"/>
</dbReference>
<comment type="subcellular location">
    <subcellularLocation>
        <location evidence="1">Cell membrane</location>
        <topology evidence="1">Multi-pass membrane protein</topology>
    </subcellularLocation>
</comment>
<dbReference type="GO" id="GO:0005886">
    <property type="term" value="C:plasma membrane"/>
    <property type="evidence" value="ECO:0007669"/>
    <property type="project" value="UniProtKB-SubCell"/>
</dbReference>
<keyword evidence="3" id="KW-0050">Antiport</keyword>
<keyword evidence="6 9" id="KW-1133">Transmembrane helix</keyword>
<evidence type="ECO:0000256" key="5">
    <source>
        <dbReference type="ARBA" id="ARBA00022692"/>
    </source>
</evidence>
<keyword evidence="8 9" id="KW-0472">Membrane</keyword>
<dbReference type="RefSeq" id="WP_248996270.1">
    <property type="nucleotide sequence ID" value="NZ_JAKIKP010000010.1"/>
</dbReference>
<dbReference type="Gene3D" id="1.20.1530.20">
    <property type="match status" value="1"/>
</dbReference>
<reference evidence="11" key="1">
    <citation type="submission" date="2022-01" db="EMBL/GenBank/DDBJ databases">
        <title>Whole genome-based taxonomy of the Shewanellaceae.</title>
        <authorList>
            <person name="Martin-Rodriguez A.J."/>
        </authorList>
    </citation>
    <scope>NUCLEOTIDE SEQUENCE</scope>
    <source>
        <strain evidence="11">DSM 16422</strain>
    </source>
</reference>
<dbReference type="AlphaFoldDB" id="A0A9X1ZP98"/>
<evidence type="ECO:0000256" key="8">
    <source>
        <dbReference type="ARBA" id="ARBA00023136"/>
    </source>
</evidence>
<feature type="transmembrane region" description="Helical" evidence="9">
    <location>
        <begin position="55"/>
        <end position="71"/>
    </location>
</feature>
<feature type="transmembrane region" description="Helical" evidence="9">
    <location>
        <begin position="29"/>
        <end position="49"/>
    </location>
</feature>
<dbReference type="Proteomes" id="UP001139333">
    <property type="component" value="Unassembled WGS sequence"/>
</dbReference>
<dbReference type="PANTHER" id="PTHR32507:SF8">
    <property type="entry name" value="CNH1P"/>
    <property type="match status" value="1"/>
</dbReference>
<feature type="transmembrane region" description="Helical" evidence="9">
    <location>
        <begin position="276"/>
        <end position="295"/>
    </location>
</feature>
<keyword evidence="5 9" id="KW-0812">Transmembrane</keyword>
<keyword evidence="12" id="KW-1185">Reference proteome</keyword>
<dbReference type="InterPro" id="IPR006153">
    <property type="entry name" value="Cation/H_exchanger_TM"/>
</dbReference>
<dbReference type="Pfam" id="PF00999">
    <property type="entry name" value="Na_H_Exchanger"/>
    <property type="match status" value="1"/>
</dbReference>